<feature type="domain" description="Calcineurin-like phosphoesterase" evidence="7">
    <location>
        <begin position="67"/>
        <end position="272"/>
    </location>
</feature>
<feature type="binding site" evidence="6">
    <location>
        <position position="271"/>
    </location>
    <ligand>
        <name>Fe cation</name>
        <dbReference type="ChEBI" id="CHEBI:24875"/>
        <label>1</label>
    </ligand>
</feature>
<feature type="binding site" evidence="6">
    <location>
        <position position="70"/>
    </location>
    <ligand>
        <name>Fe cation</name>
        <dbReference type="ChEBI" id="CHEBI:24875"/>
        <label>1</label>
    </ligand>
</feature>
<dbReference type="PANTHER" id="PTHR10161:SF14">
    <property type="entry name" value="TARTRATE-RESISTANT ACID PHOSPHATASE TYPE 5"/>
    <property type="match status" value="1"/>
</dbReference>
<dbReference type="InterPro" id="IPR029052">
    <property type="entry name" value="Metallo-depent_PP-like"/>
</dbReference>
<proteinExistence type="predicted"/>
<dbReference type="InterPro" id="IPR051558">
    <property type="entry name" value="Metallophosphoesterase_PAP"/>
</dbReference>
<dbReference type="EMBL" id="DXEN01000047">
    <property type="protein sequence ID" value="HIX86195.1"/>
    <property type="molecule type" value="Genomic_DNA"/>
</dbReference>
<dbReference type="EC" id="3.1.3.2" evidence="2 5"/>
<feature type="binding site" evidence="6">
    <location>
        <position position="232"/>
    </location>
    <ligand>
        <name>Fe cation</name>
        <dbReference type="ChEBI" id="CHEBI:24875"/>
        <label>2</label>
    </ligand>
</feature>
<evidence type="ECO:0000256" key="2">
    <source>
        <dbReference type="ARBA" id="ARBA00012646"/>
    </source>
</evidence>
<sequence>MDRRDYLRSLSALFATTFLGGSAAVAANSRSERALERADRAATRYDSQPTDELTLPAIPEDNLNFFLANDLGRNGYYEQKTIAELMGRVAERIDIEFVVAPGDIHHFNGVASTQDPLWMTNYELIYSHPDLMIDWFATCGNHEYRGNTRAVLDYGRVSRRWMMRDRYYSRLFELDKETVEIFFIDTTPLIGRYREKEEKYPDAGTQSIDDQLRWLEGALSASKAKWKIVTGHHPLYADTDKSESERTDMRRHVEPLLDKYEVDMYLCGHIHNFQHIKPAGSRVDYVVNSAGSLSRRVKAIEGTRFCNDEAGFTLFSINDNAITFYMMNGKGKVLYQYTRTK</sequence>
<dbReference type="Pfam" id="PF00149">
    <property type="entry name" value="Metallophos"/>
    <property type="match status" value="1"/>
</dbReference>
<reference evidence="8" key="1">
    <citation type="journal article" date="2021" name="PeerJ">
        <title>Extensive microbial diversity within the chicken gut microbiome revealed by metagenomics and culture.</title>
        <authorList>
            <person name="Gilroy R."/>
            <person name="Ravi A."/>
            <person name="Getino M."/>
            <person name="Pursley I."/>
            <person name="Horton D.L."/>
            <person name="Alikhan N.F."/>
            <person name="Baker D."/>
            <person name="Gharbi K."/>
            <person name="Hall N."/>
            <person name="Watson M."/>
            <person name="Adriaenssens E.M."/>
            <person name="Foster-Nyarko E."/>
            <person name="Jarju S."/>
            <person name="Secka A."/>
            <person name="Antonio M."/>
            <person name="Oren A."/>
            <person name="Chaudhuri R.R."/>
            <person name="La Ragione R."/>
            <person name="Hildebrand F."/>
            <person name="Pallen M.J."/>
        </authorList>
    </citation>
    <scope>NUCLEOTIDE SEQUENCE</scope>
    <source>
        <strain evidence="8">ChiHecec2B26-12326</strain>
    </source>
</reference>
<keyword evidence="3" id="KW-0732">Signal</keyword>
<reference evidence="8" key="2">
    <citation type="submission" date="2021-04" db="EMBL/GenBank/DDBJ databases">
        <authorList>
            <person name="Gilroy R."/>
        </authorList>
    </citation>
    <scope>NUCLEOTIDE SEQUENCE</scope>
    <source>
        <strain evidence="8">ChiHecec2B26-12326</strain>
    </source>
</reference>
<name>A0A9D1XRV4_9BACT</name>
<comment type="caution">
    <text evidence="8">The sequence shown here is derived from an EMBL/GenBank/DDBJ whole genome shotgun (WGS) entry which is preliminary data.</text>
</comment>
<feature type="binding site" evidence="6">
    <location>
        <position position="269"/>
    </location>
    <ligand>
        <name>Fe cation</name>
        <dbReference type="ChEBI" id="CHEBI:24875"/>
        <label>2</label>
    </ligand>
</feature>
<evidence type="ECO:0000259" key="7">
    <source>
        <dbReference type="Pfam" id="PF00149"/>
    </source>
</evidence>
<feature type="binding site" evidence="6">
    <location>
        <position position="141"/>
    </location>
    <ligand>
        <name>Fe cation</name>
        <dbReference type="ChEBI" id="CHEBI:24875"/>
        <label>2</label>
    </ligand>
</feature>
<feature type="binding site" evidence="6">
    <location>
        <position position="103"/>
    </location>
    <ligand>
        <name>Fe cation</name>
        <dbReference type="ChEBI" id="CHEBI:24875"/>
        <label>2</label>
    </ligand>
</feature>
<accession>A0A9D1XRV4</accession>
<gene>
    <name evidence="8" type="ORF">H9848_06265</name>
</gene>
<evidence type="ECO:0000313" key="8">
    <source>
        <dbReference type="EMBL" id="HIX86195.1"/>
    </source>
</evidence>
<feature type="binding site" evidence="6">
    <location>
        <position position="103"/>
    </location>
    <ligand>
        <name>Fe cation</name>
        <dbReference type="ChEBI" id="CHEBI:24875"/>
        <label>1</label>
    </ligand>
</feature>
<dbReference type="SUPFAM" id="SSF56300">
    <property type="entry name" value="Metallo-dependent phosphatases"/>
    <property type="match status" value="1"/>
</dbReference>
<organism evidence="8 9">
    <name type="scientific">Candidatus Parabacteroides intestinigallinarum</name>
    <dbReference type="NCBI Taxonomy" id="2838722"/>
    <lineage>
        <taxon>Bacteria</taxon>
        <taxon>Pseudomonadati</taxon>
        <taxon>Bacteroidota</taxon>
        <taxon>Bacteroidia</taxon>
        <taxon>Bacteroidales</taxon>
        <taxon>Tannerellaceae</taxon>
        <taxon>Parabacteroides</taxon>
    </lineage>
</organism>
<dbReference type="PANTHER" id="PTHR10161">
    <property type="entry name" value="TARTRATE-RESISTANT ACID PHOSPHATASE TYPE 5"/>
    <property type="match status" value="1"/>
</dbReference>
<dbReference type="InterPro" id="IPR024927">
    <property type="entry name" value="Acid_PPase"/>
</dbReference>
<dbReference type="Gene3D" id="3.60.21.10">
    <property type="match status" value="1"/>
</dbReference>
<evidence type="ECO:0000313" key="9">
    <source>
        <dbReference type="Proteomes" id="UP000823847"/>
    </source>
</evidence>
<dbReference type="AlphaFoldDB" id="A0A9D1XRV4"/>
<evidence type="ECO:0000256" key="4">
    <source>
        <dbReference type="ARBA" id="ARBA00022801"/>
    </source>
</evidence>
<evidence type="ECO:0000256" key="6">
    <source>
        <dbReference type="PIRSR" id="PIRSR000898-1"/>
    </source>
</evidence>
<comment type="catalytic activity">
    <reaction evidence="1 5">
        <text>a phosphate monoester + H2O = an alcohol + phosphate</text>
        <dbReference type="Rhea" id="RHEA:15017"/>
        <dbReference type="ChEBI" id="CHEBI:15377"/>
        <dbReference type="ChEBI" id="CHEBI:30879"/>
        <dbReference type="ChEBI" id="CHEBI:43474"/>
        <dbReference type="ChEBI" id="CHEBI:67140"/>
        <dbReference type="EC" id="3.1.3.2"/>
    </reaction>
</comment>
<keyword evidence="5 6" id="KW-0408">Iron</keyword>
<evidence type="ECO:0000256" key="5">
    <source>
        <dbReference type="PIRNR" id="PIRNR000898"/>
    </source>
</evidence>
<protein>
    <recommendedName>
        <fullName evidence="2 5">acid phosphatase</fullName>
        <ecNumber evidence="2 5">3.1.3.2</ecNumber>
    </recommendedName>
</protein>
<dbReference type="GO" id="GO:0003993">
    <property type="term" value="F:acid phosphatase activity"/>
    <property type="evidence" value="ECO:0007669"/>
    <property type="project" value="UniProtKB-UniRule"/>
</dbReference>
<comment type="cofactor">
    <cofactor evidence="6">
        <name>Fe cation</name>
        <dbReference type="ChEBI" id="CHEBI:24875"/>
    </cofactor>
    <text evidence="6">Binds 2 iron ions per subunit.</text>
</comment>
<dbReference type="PIRSF" id="PIRSF000898">
    <property type="entry name" value="Acid_Ptase_5"/>
    <property type="match status" value="1"/>
</dbReference>
<evidence type="ECO:0000256" key="3">
    <source>
        <dbReference type="ARBA" id="ARBA00022729"/>
    </source>
</evidence>
<keyword evidence="6" id="KW-0479">Metal-binding</keyword>
<dbReference type="InterPro" id="IPR004843">
    <property type="entry name" value="Calcineurin-like_PHP"/>
</dbReference>
<keyword evidence="4 5" id="KW-0378">Hydrolase</keyword>
<dbReference type="Proteomes" id="UP000823847">
    <property type="component" value="Unassembled WGS sequence"/>
</dbReference>
<evidence type="ECO:0000256" key="1">
    <source>
        <dbReference type="ARBA" id="ARBA00000032"/>
    </source>
</evidence>
<dbReference type="GO" id="GO:0046872">
    <property type="term" value="F:metal ion binding"/>
    <property type="evidence" value="ECO:0007669"/>
    <property type="project" value="UniProtKB-KW"/>
</dbReference>